<evidence type="ECO:0000313" key="3">
    <source>
        <dbReference type="Proteomes" id="UP001055114"/>
    </source>
</evidence>
<dbReference type="Gene3D" id="3.40.50.300">
    <property type="entry name" value="P-loop containing nucleotide triphosphate hydrolases"/>
    <property type="match status" value="1"/>
</dbReference>
<organism evidence="2 3">
    <name type="scientific">Parabacteroides merdae</name>
    <dbReference type="NCBI Taxonomy" id="46503"/>
    <lineage>
        <taxon>Bacteria</taxon>
        <taxon>Pseudomonadati</taxon>
        <taxon>Bacteroidota</taxon>
        <taxon>Bacteroidia</taxon>
        <taxon>Bacteroidales</taxon>
        <taxon>Tannerellaceae</taxon>
        <taxon>Parabacteroides</taxon>
    </lineage>
</organism>
<dbReference type="AlphaFoldDB" id="A0AA37NFX5"/>
<dbReference type="PANTHER" id="PTHR43581:SF4">
    <property type="entry name" value="ATP_GTP PHOSPHATASE"/>
    <property type="match status" value="1"/>
</dbReference>
<keyword evidence="2" id="KW-0547">Nucleotide-binding</keyword>
<sequence length="451" mass="52247">MGKYIYKLLGYHAVKEAEIKLDGITVLSGINGCGKSTLSRWLYYLINGSRDFDIFLLRDYKAKIDNLINRMRFACMDLGRFSQKSGLLEKGSLNTLLEVTEKMKQTRVHSYEQIEIVQDLFLQALYATENFLSEALTENLSEARKVRILNYLSVHNKQEDVRQSIENFVGQNNRLITQLTNQLVKNMNERPRSTYLKLIEKYFDIQHDFPLGIQLEEDEVNLLEDTHVSTLFNLQRAIYIDTPMAVEVEDTENIFWNDLREMMLDDKSGKNLSMGERKFLVRVKDLLNGETVLEEDDVFDEKSLRYISKDKKVNISLKDAATGFKAFSYLQRLLENGNLNQETLLMIDEPEAHLHPQWIVEFARLLVLLNKELGLKIMIASHNPDMVAAIHDIAHKEGVLSDTRFYVAQPDEENPHQYVYKDLEHEIGEIFDSFNIALDRINIYGNGGMDL</sequence>
<dbReference type="InterPro" id="IPR051396">
    <property type="entry name" value="Bact_Antivir_Def_Nuclease"/>
</dbReference>
<dbReference type="Pfam" id="PF13175">
    <property type="entry name" value="AAA_15"/>
    <property type="match status" value="1"/>
</dbReference>
<keyword evidence="2" id="KW-0067">ATP-binding</keyword>
<evidence type="ECO:0000313" key="2">
    <source>
        <dbReference type="EMBL" id="GKH73280.1"/>
    </source>
</evidence>
<dbReference type="InterPro" id="IPR027417">
    <property type="entry name" value="P-loop_NTPase"/>
</dbReference>
<accession>A0AA37NFX5</accession>
<proteinExistence type="predicted"/>
<dbReference type="SUPFAM" id="SSF52540">
    <property type="entry name" value="P-loop containing nucleoside triphosphate hydrolases"/>
    <property type="match status" value="1"/>
</dbReference>
<feature type="domain" description="Endonuclease GajA/Old nuclease/RecF-like AAA" evidence="1">
    <location>
        <begin position="10"/>
        <end position="387"/>
    </location>
</feature>
<protein>
    <submittedName>
        <fullName evidence="2">ABC transporter ATP-binding protein</fullName>
    </submittedName>
</protein>
<dbReference type="PANTHER" id="PTHR43581">
    <property type="entry name" value="ATP/GTP PHOSPHATASE"/>
    <property type="match status" value="1"/>
</dbReference>
<reference evidence="2" key="1">
    <citation type="submission" date="2022-01" db="EMBL/GenBank/DDBJ databases">
        <title>Novel bile acid biosynthetic pathways are enriched in the microbiome of centenarians.</title>
        <authorList>
            <person name="Sato Y."/>
            <person name="Atarashi K."/>
            <person name="Plichta R.D."/>
            <person name="Arai Y."/>
            <person name="Sasajima S."/>
            <person name="Kearney M.S."/>
            <person name="Suda W."/>
            <person name="Takeshita K."/>
            <person name="Sasaki T."/>
            <person name="Okamoto S."/>
            <person name="Skelly N.A."/>
            <person name="Okamura Y."/>
            <person name="Vlamakis H."/>
            <person name="Li Y."/>
            <person name="Tanoue T."/>
            <person name="Takei H."/>
            <person name="Nittono H."/>
            <person name="Narushima S."/>
            <person name="Irie J."/>
            <person name="Itoh H."/>
            <person name="Moriya K."/>
            <person name="Sugiura Y."/>
            <person name="Suematsu M."/>
            <person name="Moritoki N."/>
            <person name="Shibata S."/>
            <person name="Littman R.D."/>
            <person name="Fischbach A.M."/>
            <person name="Uwamino Y."/>
            <person name="Inoue T."/>
            <person name="Honda A."/>
            <person name="Hattori M."/>
            <person name="Murai T."/>
            <person name="Xavier J.R."/>
            <person name="Hirose N."/>
            <person name="Honda K."/>
        </authorList>
    </citation>
    <scope>NUCLEOTIDE SEQUENCE</scope>
    <source>
        <strain evidence="2">CE91-St3</strain>
    </source>
</reference>
<dbReference type="RefSeq" id="WP_122298294.1">
    <property type="nucleotide sequence ID" value="NZ_BQNZ01000003.1"/>
</dbReference>
<name>A0AA37NFX5_9BACT</name>
<dbReference type="InterPro" id="IPR041685">
    <property type="entry name" value="AAA_GajA/Old/RecF-like"/>
</dbReference>
<gene>
    <name evidence="2" type="ORF">CE91St3_31430</name>
</gene>
<dbReference type="Proteomes" id="UP001055114">
    <property type="component" value="Unassembled WGS sequence"/>
</dbReference>
<dbReference type="EMBL" id="BQNZ01000003">
    <property type="protein sequence ID" value="GKH73280.1"/>
    <property type="molecule type" value="Genomic_DNA"/>
</dbReference>
<dbReference type="GO" id="GO:0005524">
    <property type="term" value="F:ATP binding"/>
    <property type="evidence" value="ECO:0007669"/>
    <property type="project" value="UniProtKB-KW"/>
</dbReference>
<comment type="caution">
    <text evidence="2">The sequence shown here is derived from an EMBL/GenBank/DDBJ whole genome shotgun (WGS) entry which is preliminary data.</text>
</comment>
<evidence type="ECO:0000259" key="1">
    <source>
        <dbReference type="Pfam" id="PF13175"/>
    </source>
</evidence>